<dbReference type="GO" id="GO:0006355">
    <property type="term" value="P:regulation of DNA-templated transcription"/>
    <property type="evidence" value="ECO:0007669"/>
    <property type="project" value="InterPro"/>
</dbReference>
<dbReference type="KEGG" id="maes:Ga0123461_0795"/>
<keyword evidence="4" id="KW-1185">Reference proteome</keyword>
<evidence type="ECO:0000259" key="2">
    <source>
        <dbReference type="PROSITE" id="PS50112"/>
    </source>
</evidence>
<dbReference type="Gene3D" id="3.30.450.20">
    <property type="entry name" value="PAS domain"/>
    <property type="match status" value="1"/>
</dbReference>
<dbReference type="SUPFAM" id="SSF55785">
    <property type="entry name" value="PYP-like sensor domain (PAS domain)"/>
    <property type="match status" value="1"/>
</dbReference>
<name>A0A2K8KWF5_MARES</name>
<dbReference type="EMBL" id="CP018799">
    <property type="protein sequence ID" value="ATX79215.1"/>
    <property type="molecule type" value="Genomic_DNA"/>
</dbReference>
<evidence type="ECO:0000313" key="3">
    <source>
        <dbReference type="EMBL" id="ATX79215.1"/>
    </source>
</evidence>
<protein>
    <submittedName>
        <fullName evidence="3">PAS domain S-box-containing protein</fullName>
    </submittedName>
</protein>
<dbReference type="InterPro" id="IPR035965">
    <property type="entry name" value="PAS-like_dom_sf"/>
</dbReference>
<reference evidence="3 4" key="1">
    <citation type="submission" date="2016-12" db="EMBL/GenBank/DDBJ databases">
        <title>Isolation and genomic insights into novel planktonic Zetaproteobacteria from stratified waters of the Chesapeake Bay.</title>
        <authorList>
            <person name="McAllister S.M."/>
            <person name="Kato S."/>
            <person name="Chan C.S."/>
            <person name="Chiu B.K."/>
            <person name="Field E.K."/>
        </authorList>
    </citation>
    <scope>NUCLEOTIDE SEQUENCE [LARGE SCALE GENOMIC DNA]</scope>
    <source>
        <strain evidence="3 4">CP-5</strain>
    </source>
</reference>
<gene>
    <name evidence="3" type="ORF">Ga0123461_0795</name>
</gene>
<dbReference type="AlphaFoldDB" id="A0A2K8KWF5"/>
<sequence>MLQRIGFSGLGILMAVLFWPAEALLHVFLFGDESFLDNLLSADPDEIWMRVLISAVLIGFGFFAQRGFVQEHRLREELQKKGERLQEIIDRSYDAYVSADANGTIIEWNRSAEILFGWPRHKVIGEPLDTIVPERLREDHHRGFQHYKATNIGPILYKPMRTMGLHRDGFEFAIEMVITPLNTEGALEFFAFIREQSD</sequence>
<dbReference type="Proteomes" id="UP000231701">
    <property type="component" value="Chromosome"/>
</dbReference>
<feature type="domain" description="PAS" evidence="2">
    <location>
        <begin position="81"/>
        <end position="134"/>
    </location>
</feature>
<dbReference type="InterPro" id="IPR000014">
    <property type="entry name" value="PAS"/>
</dbReference>
<proteinExistence type="predicted"/>
<evidence type="ECO:0000313" key="4">
    <source>
        <dbReference type="Proteomes" id="UP000231701"/>
    </source>
</evidence>
<evidence type="ECO:0000256" key="1">
    <source>
        <dbReference type="SAM" id="Phobius"/>
    </source>
</evidence>
<accession>A0A2K8KWF5</accession>
<dbReference type="PROSITE" id="PS50112">
    <property type="entry name" value="PAS"/>
    <property type="match status" value="1"/>
</dbReference>
<dbReference type="NCBIfam" id="TIGR00229">
    <property type="entry name" value="sensory_box"/>
    <property type="match status" value="1"/>
</dbReference>
<keyword evidence="1" id="KW-0812">Transmembrane</keyword>
<feature type="transmembrane region" description="Helical" evidence="1">
    <location>
        <begin position="47"/>
        <end position="65"/>
    </location>
</feature>
<organism evidence="3 4">
    <name type="scientific">Mariprofundus aestuarium</name>
    <dbReference type="NCBI Taxonomy" id="1921086"/>
    <lineage>
        <taxon>Bacteria</taxon>
        <taxon>Pseudomonadati</taxon>
        <taxon>Pseudomonadota</taxon>
        <taxon>Candidatius Mariprofundia</taxon>
        <taxon>Mariprofundales</taxon>
        <taxon>Mariprofundaceae</taxon>
        <taxon>Mariprofundus</taxon>
    </lineage>
</organism>
<dbReference type="InterPro" id="IPR013767">
    <property type="entry name" value="PAS_fold"/>
</dbReference>
<dbReference type="Pfam" id="PF00989">
    <property type="entry name" value="PAS"/>
    <property type="match status" value="1"/>
</dbReference>
<dbReference type="CDD" id="cd00130">
    <property type="entry name" value="PAS"/>
    <property type="match status" value="1"/>
</dbReference>
<keyword evidence="1" id="KW-1133">Transmembrane helix</keyword>
<keyword evidence="1" id="KW-0472">Membrane</keyword>
<dbReference type="SMART" id="SM00091">
    <property type="entry name" value="PAS"/>
    <property type="match status" value="1"/>
</dbReference>